<evidence type="ECO:0000256" key="3">
    <source>
        <dbReference type="ARBA" id="ARBA00022448"/>
    </source>
</evidence>
<dbReference type="SUPFAM" id="SSF52540">
    <property type="entry name" value="P-loop containing nucleoside triphosphate hydrolases"/>
    <property type="match status" value="1"/>
</dbReference>
<dbReference type="CDD" id="cd03225">
    <property type="entry name" value="ABC_cobalt_CbiO_domain1"/>
    <property type="match status" value="1"/>
</dbReference>
<name>A0A1G8ZN68_9FIRM</name>
<reference evidence="10 11" key="1">
    <citation type="submission" date="2016-10" db="EMBL/GenBank/DDBJ databases">
        <authorList>
            <person name="de Groot N.N."/>
        </authorList>
    </citation>
    <scope>NUCLEOTIDE SEQUENCE [LARGE SCALE GENOMIC DNA]</scope>
    <source>
        <strain evidence="10 11">DSM 18346</strain>
    </source>
</reference>
<keyword evidence="6 10" id="KW-0067">ATP-binding</keyword>
<comment type="similarity">
    <text evidence="2">Belongs to the ABC transporter superfamily.</text>
</comment>
<evidence type="ECO:0000256" key="6">
    <source>
        <dbReference type="ARBA" id="ARBA00022840"/>
    </source>
</evidence>
<dbReference type="InterPro" id="IPR050095">
    <property type="entry name" value="ECF_ABC_transporter_ATP-bd"/>
</dbReference>
<dbReference type="AlphaFoldDB" id="A0A1G8ZN68"/>
<dbReference type="Pfam" id="PF00005">
    <property type="entry name" value="ABC_tran"/>
    <property type="match status" value="1"/>
</dbReference>
<dbReference type="GO" id="GO:0016887">
    <property type="term" value="F:ATP hydrolysis activity"/>
    <property type="evidence" value="ECO:0007669"/>
    <property type="project" value="InterPro"/>
</dbReference>
<feature type="domain" description="ABC transporter" evidence="9">
    <location>
        <begin position="5"/>
        <end position="228"/>
    </location>
</feature>
<evidence type="ECO:0000313" key="10">
    <source>
        <dbReference type="EMBL" id="SDK16572.1"/>
    </source>
</evidence>
<dbReference type="Gene3D" id="3.40.50.300">
    <property type="entry name" value="P-loop containing nucleotide triphosphate hydrolases"/>
    <property type="match status" value="1"/>
</dbReference>
<evidence type="ECO:0000256" key="7">
    <source>
        <dbReference type="ARBA" id="ARBA00022967"/>
    </source>
</evidence>
<dbReference type="PROSITE" id="PS00211">
    <property type="entry name" value="ABC_TRANSPORTER_1"/>
    <property type="match status" value="1"/>
</dbReference>
<dbReference type="InterPro" id="IPR015856">
    <property type="entry name" value="ABC_transpr_CbiO/EcfA_su"/>
</dbReference>
<keyword evidence="5" id="KW-0547">Nucleotide-binding</keyword>
<dbReference type="SMART" id="SM00382">
    <property type="entry name" value="AAA"/>
    <property type="match status" value="1"/>
</dbReference>
<keyword evidence="7" id="KW-1278">Translocase</keyword>
<dbReference type="PANTHER" id="PTHR43553">
    <property type="entry name" value="HEAVY METAL TRANSPORTER"/>
    <property type="match status" value="1"/>
</dbReference>
<dbReference type="GO" id="GO:0005524">
    <property type="term" value="F:ATP binding"/>
    <property type="evidence" value="ECO:0007669"/>
    <property type="project" value="UniProtKB-KW"/>
</dbReference>
<dbReference type="Proteomes" id="UP000198718">
    <property type="component" value="Unassembled WGS sequence"/>
</dbReference>
<dbReference type="OrthoDB" id="501320at2"/>
<evidence type="ECO:0000256" key="2">
    <source>
        <dbReference type="ARBA" id="ARBA00005417"/>
    </source>
</evidence>
<dbReference type="InterPro" id="IPR017871">
    <property type="entry name" value="ABC_transporter-like_CS"/>
</dbReference>
<comment type="subcellular location">
    <subcellularLocation>
        <location evidence="1">Cell membrane</location>
        <topology evidence="1">Peripheral membrane protein</topology>
    </subcellularLocation>
</comment>
<evidence type="ECO:0000256" key="8">
    <source>
        <dbReference type="ARBA" id="ARBA00023136"/>
    </source>
</evidence>
<dbReference type="InterPro" id="IPR003593">
    <property type="entry name" value="AAA+_ATPase"/>
</dbReference>
<keyword evidence="4" id="KW-1003">Cell membrane</keyword>
<protein>
    <submittedName>
        <fullName evidence="10">Energy-coupling factor transport system ATP-binding protein</fullName>
    </submittedName>
</protein>
<proteinExistence type="inferred from homology"/>
<evidence type="ECO:0000256" key="5">
    <source>
        <dbReference type="ARBA" id="ARBA00022741"/>
    </source>
</evidence>
<dbReference type="GO" id="GO:0042626">
    <property type="term" value="F:ATPase-coupled transmembrane transporter activity"/>
    <property type="evidence" value="ECO:0007669"/>
    <property type="project" value="TreeGrafter"/>
</dbReference>
<dbReference type="RefSeq" id="WP_090550882.1">
    <property type="nucleotide sequence ID" value="NZ_FNFP01000001.1"/>
</dbReference>
<dbReference type="PANTHER" id="PTHR43553:SF24">
    <property type="entry name" value="ENERGY-COUPLING FACTOR TRANSPORTER ATP-BINDING PROTEIN ECFA1"/>
    <property type="match status" value="1"/>
</dbReference>
<evidence type="ECO:0000313" key="11">
    <source>
        <dbReference type="Proteomes" id="UP000198718"/>
    </source>
</evidence>
<dbReference type="EMBL" id="FNFP01000001">
    <property type="protein sequence ID" value="SDK16572.1"/>
    <property type="molecule type" value="Genomic_DNA"/>
</dbReference>
<keyword evidence="8" id="KW-0472">Membrane</keyword>
<evidence type="ECO:0000256" key="4">
    <source>
        <dbReference type="ARBA" id="ARBA00022475"/>
    </source>
</evidence>
<dbReference type="STRING" id="393762.SAMN05660472_00915"/>
<keyword evidence="3" id="KW-0813">Transport</keyword>
<organism evidence="10 11">
    <name type="scientific">Natronincola ferrireducens</name>
    <dbReference type="NCBI Taxonomy" id="393762"/>
    <lineage>
        <taxon>Bacteria</taxon>
        <taxon>Bacillati</taxon>
        <taxon>Bacillota</taxon>
        <taxon>Clostridia</taxon>
        <taxon>Peptostreptococcales</taxon>
        <taxon>Natronincolaceae</taxon>
        <taxon>Natronincola</taxon>
    </lineage>
</organism>
<dbReference type="InterPro" id="IPR027417">
    <property type="entry name" value="P-loop_NTPase"/>
</dbReference>
<keyword evidence="11" id="KW-1185">Reference proteome</keyword>
<gene>
    <name evidence="10" type="ORF">SAMN05660472_00915</name>
</gene>
<sequence length="228" mass="25758">MTWAIEIRNLTFRYPGRDTYILQNVNLKIKQGETVAIVGLSGNGKSTLCYCISGIIPHIYGGDLQGEVFLFDQPIKDLKRSEMVTKIGIVFQDPDTQLFSPTVEDEVAFGPENLCLDRWEIDRRIEEALKVVGMENHRLSNPNHLSGGQKQLVALASVLSLEPDIFVFDEAVSQVDKDGKLAIKNKILTLKKEKKTIIMVEHDFTNLDIADRVVVLKEGRLQEFEGWL</sequence>
<evidence type="ECO:0000259" key="9">
    <source>
        <dbReference type="PROSITE" id="PS50893"/>
    </source>
</evidence>
<dbReference type="GO" id="GO:0043190">
    <property type="term" value="C:ATP-binding cassette (ABC) transporter complex"/>
    <property type="evidence" value="ECO:0007669"/>
    <property type="project" value="TreeGrafter"/>
</dbReference>
<accession>A0A1G8ZN68</accession>
<dbReference type="InterPro" id="IPR003439">
    <property type="entry name" value="ABC_transporter-like_ATP-bd"/>
</dbReference>
<evidence type="ECO:0000256" key="1">
    <source>
        <dbReference type="ARBA" id="ARBA00004202"/>
    </source>
</evidence>
<dbReference type="PROSITE" id="PS50893">
    <property type="entry name" value="ABC_TRANSPORTER_2"/>
    <property type="match status" value="1"/>
</dbReference>